<dbReference type="EMBL" id="CADEBC010000494">
    <property type="protein sequence ID" value="CAB3237711.1"/>
    <property type="molecule type" value="Genomic_DNA"/>
</dbReference>
<proteinExistence type="predicted"/>
<reference evidence="1 2" key="1">
    <citation type="submission" date="2020-04" db="EMBL/GenBank/DDBJ databases">
        <authorList>
            <person name="Wallbank WR R."/>
            <person name="Pardo Diaz C."/>
            <person name="Kozak K."/>
            <person name="Martin S."/>
            <person name="Jiggins C."/>
            <person name="Moest M."/>
            <person name="Warren A I."/>
            <person name="Byers J.R.P. K."/>
            <person name="Montejo-Kovacevich G."/>
            <person name="Yen C E."/>
        </authorList>
    </citation>
    <scope>NUCLEOTIDE SEQUENCE [LARGE SCALE GENOMIC DNA]</scope>
</reference>
<sequence length="82" mass="9391">MLRVRYLITSNHKQIVLKPSYPLDQYCKFTDSIAELYTAYKCYNIHSNLLKVFSVTSILLLKLNAALLGIKDIKAIGIDNEK</sequence>
<gene>
    <name evidence="1" type="ORF">APLA_LOCUS7066</name>
</gene>
<comment type="caution">
    <text evidence="1">The sequence shown here is derived from an EMBL/GenBank/DDBJ whole genome shotgun (WGS) entry which is preliminary data.</text>
</comment>
<accession>A0A8S0ZSN7</accession>
<keyword evidence="2" id="KW-1185">Reference proteome</keyword>
<evidence type="ECO:0000313" key="1">
    <source>
        <dbReference type="EMBL" id="CAB3237711.1"/>
    </source>
</evidence>
<name>A0A8S0ZSN7_ARCPL</name>
<protein>
    <submittedName>
        <fullName evidence="1">Uncharacterized protein</fullName>
    </submittedName>
</protein>
<dbReference type="AlphaFoldDB" id="A0A8S0ZSN7"/>
<organism evidence="1 2">
    <name type="scientific">Arctia plantaginis</name>
    <name type="common">Wood tiger moth</name>
    <name type="synonym">Phalaena plantaginis</name>
    <dbReference type="NCBI Taxonomy" id="874455"/>
    <lineage>
        <taxon>Eukaryota</taxon>
        <taxon>Metazoa</taxon>
        <taxon>Ecdysozoa</taxon>
        <taxon>Arthropoda</taxon>
        <taxon>Hexapoda</taxon>
        <taxon>Insecta</taxon>
        <taxon>Pterygota</taxon>
        <taxon>Neoptera</taxon>
        <taxon>Endopterygota</taxon>
        <taxon>Lepidoptera</taxon>
        <taxon>Glossata</taxon>
        <taxon>Ditrysia</taxon>
        <taxon>Noctuoidea</taxon>
        <taxon>Erebidae</taxon>
        <taxon>Arctiinae</taxon>
        <taxon>Arctia</taxon>
    </lineage>
</organism>
<dbReference type="Proteomes" id="UP000494106">
    <property type="component" value="Unassembled WGS sequence"/>
</dbReference>
<evidence type="ECO:0000313" key="2">
    <source>
        <dbReference type="Proteomes" id="UP000494106"/>
    </source>
</evidence>